<feature type="domain" description="Filamentous haemagglutinin FhaB/tRNA nuclease CdiA-like TPS" evidence="2">
    <location>
        <begin position="55"/>
        <end position="159"/>
    </location>
</feature>
<evidence type="ECO:0000313" key="4">
    <source>
        <dbReference type="Proteomes" id="UP000606396"/>
    </source>
</evidence>
<protein>
    <submittedName>
        <fullName evidence="3">Filamentous hemagglutinin N-terminal domain-containing protein</fullName>
    </submittedName>
</protein>
<dbReference type="EMBL" id="JACJTC010000013">
    <property type="protein sequence ID" value="MBD2613227.1"/>
    <property type="molecule type" value="Genomic_DNA"/>
</dbReference>
<name>A0ABR8HDC7_NOSPU</name>
<comment type="caution">
    <text evidence="3">The sequence shown here is derived from an EMBL/GenBank/DDBJ whole genome shotgun (WGS) entry which is preliminary data.</text>
</comment>
<reference evidence="3 4" key="1">
    <citation type="journal article" date="2020" name="ISME J.">
        <title>Comparative genomics reveals insights into cyanobacterial evolution and habitat adaptation.</title>
        <authorList>
            <person name="Chen M.Y."/>
            <person name="Teng W.K."/>
            <person name="Zhao L."/>
            <person name="Hu C.X."/>
            <person name="Zhou Y.K."/>
            <person name="Han B.P."/>
            <person name="Song L.R."/>
            <person name="Shu W.S."/>
        </authorList>
    </citation>
    <scope>NUCLEOTIDE SEQUENCE [LARGE SCALE GENOMIC DNA]</scope>
    <source>
        <strain evidence="3 4">FACHB-252</strain>
    </source>
</reference>
<dbReference type="InterPro" id="IPR012334">
    <property type="entry name" value="Pectin_lyas_fold"/>
</dbReference>
<organism evidence="3 4">
    <name type="scientific">Nostoc punctiforme FACHB-252</name>
    <dbReference type="NCBI Taxonomy" id="1357509"/>
    <lineage>
        <taxon>Bacteria</taxon>
        <taxon>Bacillati</taxon>
        <taxon>Cyanobacteriota</taxon>
        <taxon>Cyanophyceae</taxon>
        <taxon>Nostocales</taxon>
        <taxon>Nostocaceae</taxon>
        <taxon>Nostoc</taxon>
    </lineage>
</organism>
<proteinExistence type="predicted"/>
<dbReference type="Pfam" id="PF05860">
    <property type="entry name" value="TPS"/>
    <property type="match status" value="1"/>
</dbReference>
<gene>
    <name evidence="3" type="ORF">H6G94_18455</name>
</gene>
<accession>A0ABR8HDC7</accession>
<dbReference type="RefSeq" id="WP_190950569.1">
    <property type="nucleotide sequence ID" value="NZ_JACJTC010000013.1"/>
</dbReference>
<dbReference type="InterPro" id="IPR011050">
    <property type="entry name" value="Pectin_lyase_fold/virulence"/>
</dbReference>
<evidence type="ECO:0000313" key="3">
    <source>
        <dbReference type="EMBL" id="MBD2613227.1"/>
    </source>
</evidence>
<keyword evidence="4" id="KW-1185">Reference proteome</keyword>
<sequence>MINIFQQSLQTRLNLLGCVALQIFFFSNCVFAQSNIIPDNTLGSDRSLVTPLDNVNNLPVDLIRGGAVRGINLFHSFQEFNVSEGRGAYFLINNSDIQNVLTRVTGKNPSQIFGTLGIISDSNPNLFLINPNGIIFGRNASLDVGGSFVATTANGVTLGQTGIFSASEPTQSNLLSVQPSALFFNAVNNQAEITNNSRATSTVLGSVLNGNPQRQIAGLTVLDGKDLSLIGGNVTLDGGFIFAPGGRVELGGLTEPGIINLDTTGWRFPDNVIRGDVTLKNTASVFVVSGDRGSIAVNSRNFNFSDGSRFTLVNEGIENINNSAGNIEITATDNITLEGTNSAYSAIFNVIEDGGNAGDIIIKAANLEIFGDAAIGTFTLEKGNAGNINIQARDKVTILGTGATTSISSYIETGAEGKGGNINIQTKSFVLDNGQVSTSSLGNGNAGNIQINAVESFSVKNAQIATSNFGQGDAGNLTIEAKKANLIFDSSVISSTAGGSLLSGTITSGQAGDILIKGRSLSLTNNIIQTNTVGQGNAGNIALDIQDNVSLTNSLIFGVVTQSATGQGGNVTIASGSLSLNDNSEVNVSTAGKGDGGKIFINTDLLELTNNSFIVSNAVGEGNAGNITIQAKDKISISGNNNQSAITSSVDQSFLGNGGDIDLQTGSLLLNNGIIGASNFAAGKAGNIRIHVTDLISASGNSQIGTFSTGQGDAGNIIIEAKNAPIYFDRTFVQSVAAFNFQGVVGGGKGGDITIKARSLSLSNDAYLQSSAFGQGNGGNIFVEVQNDVSLSNSFIDSGVVDTATGKGGDINLQADSLFLTDNSFVNSSSTGQGNPGNISINLRNSLRSNNSTIGTASTQSSGGSINITAQDIRLRGDSDIRTNVLSGAGGGGNITLTANTIIALEDSDILAFASDGRGGDITFNTQAFLSSPLYRPQPQTGDRVNLRTQLEANNRVDINASGAISGNIIGVPDITFIQNSLTELQENPINTNALIANSCIARSSKQEGTFLITGVGGLPTRPGNASASNYPTGNVENVSNNSTSHDWKKGNSIIEPEGIYRLANGDLIMSRECR</sequence>
<feature type="compositionally biased region" description="Polar residues" evidence="1">
    <location>
        <begin position="1024"/>
        <end position="1045"/>
    </location>
</feature>
<dbReference type="Proteomes" id="UP000606396">
    <property type="component" value="Unassembled WGS sequence"/>
</dbReference>
<dbReference type="SUPFAM" id="SSF51126">
    <property type="entry name" value="Pectin lyase-like"/>
    <property type="match status" value="5"/>
</dbReference>
<feature type="region of interest" description="Disordered" evidence="1">
    <location>
        <begin position="1023"/>
        <end position="1050"/>
    </location>
</feature>
<dbReference type="Gene3D" id="2.160.20.10">
    <property type="entry name" value="Single-stranded right-handed beta-helix, Pectin lyase-like"/>
    <property type="match status" value="3"/>
</dbReference>
<evidence type="ECO:0000256" key="1">
    <source>
        <dbReference type="SAM" id="MobiDB-lite"/>
    </source>
</evidence>
<dbReference type="InterPro" id="IPR008638">
    <property type="entry name" value="FhaB/CdiA-like_TPS"/>
</dbReference>
<evidence type="ECO:0000259" key="2">
    <source>
        <dbReference type="SMART" id="SM00912"/>
    </source>
</evidence>
<dbReference type="NCBIfam" id="TIGR01901">
    <property type="entry name" value="adhes_NPXG"/>
    <property type="match status" value="1"/>
</dbReference>
<dbReference type="SMART" id="SM00912">
    <property type="entry name" value="Haemagg_act"/>
    <property type="match status" value="1"/>
</dbReference>